<dbReference type="EMBL" id="JAFBER010000009">
    <property type="protein sequence ID" value="MBM7645475.1"/>
    <property type="molecule type" value="Genomic_DNA"/>
</dbReference>
<gene>
    <name evidence="8" type="ORF">JOD45_001686</name>
</gene>
<evidence type="ECO:0000256" key="5">
    <source>
        <dbReference type="ARBA" id="ARBA00023136"/>
    </source>
</evidence>
<evidence type="ECO:0000259" key="7">
    <source>
        <dbReference type="Pfam" id="PF02687"/>
    </source>
</evidence>
<feature type="domain" description="ABC3 transporter permease C-terminal" evidence="7">
    <location>
        <begin position="62"/>
        <end position="177"/>
    </location>
</feature>
<dbReference type="InterPro" id="IPR027022">
    <property type="entry name" value="ABC_permease_BceB-typ"/>
</dbReference>
<comment type="similarity">
    <text evidence="6">Belongs to the ABC-4 integral membrane protein family.</text>
</comment>
<feature type="transmembrane region" description="Helical" evidence="6">
    <location>
        <begin position="20"/>
        <end position="42"/>
    </location>
</feature>
<evidence type="ECO:0000256" key="6">
    <source>
        <dbReference type="PIRNR" id="PIRNR018968"/>
    </source>
</evidence>
<feature type="transmembrane region" description="Helical" evidence="6">
    <location>
        <begin position="103"/>
        <end position="131"/>
    </location>
</feature>
<keyword evidence="2 6" id="KW-1003">Cell membrane</keyword>
<name>A0ABS2Q0J3_9BACL</name>
<keyword evidence="5 6" id="KW-0472">Membrane</keyword>
<accession>A0ABS2Q0J3</accession>
<evidence type="ECO:0000313" key="8">
    <source>
        <dbReference type="EMBL" id="MBM7645475.1"/>
    </source>
</evidence>
<evidence type="ECO:0000313" key="9">
    <source>
        <dbReference type="Proteomes" id="UP000808914"/>
    </source>
</evidence>
<dbReference type="InterPro" id="IPR003838">
    <property type="entry name" value="ABC3_permease_C"/>
</dbReference>
<dbReference type="PIRSF" id="PIRSF018968">
    <property type="entry name" value="ABC_permease_BceB"/>
    <property type="match status" value="1"/>
</dbReference>
<feature type="transmembrane region" description="Helical" evidence="6">
    <location>
        <begin position="151"/>
        <end position="174"/>
    </location>
</feature>
<dbReference type="Pfam" id="PF02687">
    <property type="entry name" value="FtsX"/>
    <property type="match status" value="1"/>
</dbReference>
<keyword evidence="6" id="KW-0813">Transport</keyword>
<reference evidence="8 9" key="1">
    <citation type="submission" date="2021-01" db="EMBL/GenBank/DDBJ databases">
        <title>Genomic Encyclopedia of Type Strains, Phase IV (KMG-IV): sequencing the most valuable type-strain genomes for metagenomic binning, comparative biology and taxonomic classification.</title>
        <authorList>
            <person name="Goeker M."/>
        </authorList>
    </citation>
    <scope>NUCLEOTIDE SEQUENCE [LARGE SCALE GENOMIC DNA]</scope>
    <source>
        <strain evidence="8 9">DSM 28236</strain>
    </source>
</reference>
<keyword evidence="9" id="KW-1185">Reference proteome</keyword>
<dbReference type="PANTHER" id="PTHR46795:SF2">
    <property type="entry name" value="ABC TRANSPORTER, PERMEASE PROTEIN"/>
    <property type="match status" value="1"/>
</dbReference>
<dbReference type="InterPro" id="IPR052536">
    <property type="entry name" value="ABC-4_Integral_Memb_Prot"/>
</dbReference>
<evidence type="ECO:0000256" key="2">
    <source>
        <dbReference type="ARBA" id="ARBA00022475"/>
    </source>
</evidence>
<feature type="transmembrane region" description="Helical" evidence="6">
    <location>
        <begin position="574"/>
        <end position="596"/>
    </location>
</feature>
<feature type="transmembrane region" description="Helical" evidence="6">
    <location>
        <begin position="195"/>
        <end position="215"/>
    </location>
</feature>
<protein>
    <submittedName>
        <fullName evidence="8">ABC transport system permease protein</fullName>
    </submittedName>
</protein>
<evidence type="ECO:0000256" key="3">
    <source>
        <dbReference type="ARBA" id="ARBA00022692"/>
    </source>
</evidence>
<dbReference type="RefSeq" id="WP_205003415.1">
    <property type="nucleotide sequence ID" value="NZ_JAFBER010000009.1"/>
</dbReference>
<sequence>MNFRQFAFNNVTRNARTYLAYFLSSAFSVMIFFSFAVTLFHPNLSVVAEGSTMGLTMQTAEIIIFCFSFLFILYSVNSFLKVRMKEFGMLMVLGMSKKQFNRLIFLENMMIGSCSIVAGIIIGLVFSKFFLLIGEKILSVNHFNFYFPVKAIILTIVGFFILFMIISALTPILIRSTKIIELLKRGKEPNREIKFSWLLSVLGFVCLIGGYGLALSFGGANTFLNDLAENLGNPMLVITIIVSIGTYFFFSQLSILMIDLFKKKQSFYMKKTNMLWISDLAYRIRDNARMLFIVTILSAIAFTAISSLYILSQNVKSQTTKVFPYHFTYIATSKDRQEGTHIKALERQLNKHHFSYKKHVTHFIKQEINGSFYFVMSESDYNKNAHILHRKTIHLGKTEAYLIPNYPNVSVDKNPFLSQKTVSLNKGHLKLSVIDRAEGNILPSGLGNTIIVNDKIMNSITPIDDKMTYYGYQVKNWEKTYPIAQYLQKKFERNSTAPSFYYFASSDLYHAEKLTKNLMLYIGFFIGVIFFIAAASFLYFRLYTDLNKEQEKYYNLSKVGLSEKEMKKTSTIQIAILLFAPFVLAAIHTMFALGVLESMMGTSLRTEVCSVLAIFTVIEVIFFIVIRSRYVHHLKQYINR</sequence>
<organism evidence="8 9">
    <name type="scientific">Scopulibacillus daqui</name>
    <dbReference type="NCBI Taxonomy" id="1469162"/>
    <lineage>
        <taxon>Bacteria</taxon>
        <taxon>Bacillati</taxon>
        <taxon>Bacillota</taxon>
        <taxon>Bacilli</taxon>
        <taxon>Bacillales</taxon>
        <taxon>Sporolactobacillaceae</taxon>
        <taxon>Scopulibacillus</taxon>
    </lineage>
</organism>
<dbReference type="PANTHER" id="PTHR46795">
    <property type="entry name" value="ABC TRANSPORTER PERMEASE-RELATED-RELATED"/>
    <property type="match status" value="1"/>
</dbReference>
<evidence type="ECO:0000256" key="4">
    <source>
        <dbReference type="ARBA" id="ARBA00022989"/>
    </source>
</evidence>
<comment type="subcellular location">
    <subcellularLocation>
        <location evidence="1 6">Cell membrane</location>
        <topology evidence="1 6">Multi-pass membrane protein</topology>
    </subcellularLocation>
</comment>
<evidence type="ECO:0000256" key="1">
    <source>
        <dbReference type="ARBA" id="ARBA00004651"/>
    </source>
</evidence>
<keyword evidence="4 6" id="KW-1133">Transmembrane helix</keyword>
<comment type="caution">
    <text evidence="8">The sequence shown here is derived from an EMBL/GenBank/DDBJ whole genome shotgun (WGS) entry which is preliminary data.</text>
</comment>
<feature type="transmembrane region" description="Helical" evidence="6">
    <location>
        <begin position="235"/>
        <end position="261"/>
    </location>
</feature>
<keyword evidence="3 6" id="KW-0812">Transmembrane</keyword>
<feature type="transmembrane region" description="Helical" evidence="6">
    <location>
        <begin position="518"/>
        <end position="540"/>
    </location>
</feature>
<feature type="transmembrane region" description="Helical" evidence="6">
    <location>
        <begin position="290"/>
        <end position="311"/>
    </location>
</feature>
<feature type="transmembrane region" description="Helical" evidence="6">
    <location>
        <begin position="608"/>
        <end position="626"/>
    </location>
</feature>
<feature type="transmembrane region" description="Helical" evidence="6">
    <location>
        <begin position="62"/>
        <end position="82"/>
    </location>
</feature>
<dbReference type="Proteomes" id="UP000808914">
    <property type="component" value="Unassembled WGS sequence"/>
</dbReference>
<proteinExistence type="inferred from homology"/>